<sequence length="265" mass="30506">MKWQTFMNSVHQFISPPVDTCLTCNKRVKQLNTSLAICEECTRTIPWIAKPRCGVCGRHIGCPDCTRPAAAQRAIVCNRSSVAYNAQMREWLAQYKYRGNERYAELLAKMLERAYTGMKREFTNTHFKWKIDFITFVPVSQVRLSERGFNQAEMLGSILSRKQRIPLIPLLERRRHTVKQSFKSRHERIQDMQGIFQLHSSAVQRMKDVLNSYSSSTSPLPLRILLVDDIYTTGSTVNACAHILKEAGLSLNMPLEVYCLTWARS</sequence>
<evidence type="ECO:0000256" key="1">
    <source>
        <dbReference type="ARBA" id="ARBA00008007"/>
    </source>
</evidence>
<protein>
    <submittedName>
        <fullName evidence="2">ComF family protein</fullName>
    </submittedName>
</protein>
<dbReference type="InterPro" id="IPR051910">
    <property type="entry name" value="ComF/GntX_DNA_util-trans"/>
</dbReference>
<reference evidence="2 3" key="1">
    <citation type="submission" date="2021-03" db="EMBL/GenBank/DDBJ databases">
        <title>Genomic Encyclopedia of Type Strains, Phase IV (KMG-IV): sequencing the most valuable type-strain genomes for metagenomic binning, comparative biology and taxonomic classification.</title>
        <authorList>
            <person name="Goeker M."/>
        </authorList>
    </citation>
    <scope>NUCLEOTIDE SEQUENCE [LARGE SCALE GENOMIC DNA]</scope>
    <source>
        <strain evidence="2 3">DSM 23491</strain>
    </source>
</reference>
<accession>A0ABS4H323</accession>
<dbReference type="Gene3D" id="3.40.50.2020">
    <property type="match status" value="1"/>
</dbReference>
<organism evidence="2 3">
    <name type="scientific">Paenibacillus sediminis</name>
    <dbReference type="NCBI Taxonomy" id="664909"/>
    <lineage>
        <taxon>Bacteria</taxon>
        <taxon>Bacillati</taxon>
        <taxon>Bacillota</taxon>
        <taxon>Bacilli</taxon>
        <taxon>Bacillales</taxon>
        <taxon>Paenibacillaceae</taxon>
        <taxon>Paenibacillus</taxon>
    </lineage>
</organism>
<dbReference type="CDD" id="cd06223">
    <property type="entry name" value="PRTases_typeI"/>
    <property type="match status" value="1"/>
</dbReference>
<proteinExistence type="inferred from homology"/>
<name>A0ABS4H323_9BACL</name>
<comment type="similarity">
    <text evidence="1">Belongs to the ComF/GntX family.</text>
</comment>
<dbReference type="Proteomes" id="UP001519273">
    <property type="component" value="Unassembled WGS sequence"/>
</dbReference>
<evidence type="ECO:0000313" key="2">
    <source>
        <dbReference type="EMBL" id="MBP1936667.1"/>
    </source>
</evidence>
<gene>
    <name evidence="2" type="ORF">J2Z20_001548</name>
</gene>
<dbReference type="RefSeq" id="WP_245252096.1">
    <property type="nucleotide sequence ID" value="NZ_CBCRVE010000003.1"/>
</dbReference>
<dbReference type="EMBL" id="JAGGKP010000002">
    <property type="protein sequence ID" value="MBP1936667.1"/>
    <property type="molecule type" value="Genomic_DNA"/>
</dbReference>
<dbReference type="PANTHER" id="PTHR47505:SF1">
    <property type="entry name" value="DNA UTILIZATION PROTEIN YHGH"/>
    <property type="match status" value="1"/>
</dbReference>
<dbReference type="SUPFAM" id="SSF53271">
    <property type="entry name" value="PRTase-like"/>
    <property type="match status" value="1"/>
</dbReference>
<keyword evidence="3" id="KW-1185">Reference proteome</keyword>
<dbReference type="PANTHER" id="PTHR47505">
    <property type="entry name" value="DNA UTILIZATION PROTEIN YHGH"/>
    <property type="match status" value="1"/>
</dbReference>
<dbReference type="InterPro" id="IPR029057">
    <property type="entry name" value="PRTase-like"/>
</dbReference>
<evidence type="ECO:0000313" key="3">
    <source>
        <dbReference type="Proteomes" id="UP001519273"/>
    </source>
</evidence>
<dbReference type="InterPro" id="IPR000836">
    <property type="entry name" value="PRTase_dom"/>
</dbReference>
<comment type="caution">
    <text evidence="2">The sequence shown here is derived from an EMBL/GenBank/DDBJ whole genome shotgun (WGS) entry which is preliminary data.</text>
</comment>